<dbReference type="EMBL" id="LFJN01000010">
    <property type="protein sequence ID" value="KPI41011.1"/>
    <property type="molecule type" value="Genomic_DNA"/>
</dbReference>
<protein>
    <submittedName>
        <fullName evidence="9">(R)-phenoxypropionate/alpha-ketoglutarate-dioxygenase</fullName>
    </submittedName>
</protein>
<feature type="domain" description="TauD/TfdA-like" evidence="8">
    <location>
        <begin position="19"/>
        <end position="285"/>
    </location>
</feature>
<evidence type="ECO:0000256" key="1">
    <source>
        <dbReference type="ARBA" id="ARBA00001954"/>
    </source>
</evidence>
<evidence type="ECO:0000256" key="5">
    <source>
        <dbReference type="ARBA" id="ARBA00023002"/>
    </source>
</evidence>
<feature type="compositionally biased region" description="Basic and acidic residues" evidence="7">
    <location>
        <begin position="174"/>
        <end position="185"/>
    </location>
</feature>
<dbReference type="GeneID" id="28740228"/>
<evidence type="ECO:0000256" key="2">
    <source>
        <dbReference type="ARBA" id="ARBA00005896"/>
    </source>
</evidence>
<organism evidence="9 10">
    <name type="scientific">Cyphellophora attinorum</name>
    <dbReference type="NCBI Taxonomy" id="1664694"/>
    <lineage>
        <taxon>Eukaryota</taxon>
        <taxon>Fungi</taxon>
        <taxon>Dikarya</taxon>
        <taxon>Ascomycota</taxon>
        <taxon>Pezizomycotina</taxon>
        <taxon>Eurotiomycetes</taxon>
        <taxon>Chaetothyriomycetidae</taxon>
        <taxon>Chaetothyriales</taxon>
        <taxon>Cyphellophoraceae</taxon>
        <taxon>Cyphellophora</taxon>
    </lineage>
</organism>
<evidence type="ECO:0000256" key="7">
    <source>
        <dbReference type="SAM" id="MobiDB-lite"/>
    </source>
</evidence>
<dbReference type="InterPro" id="IPR003819">
    <property type="entry name" value="TauD/TfdA-like"/>
</dbReference>
<dbReference type="Gene3D" id="3.60.130.10">
    <property type="entry name" value="Clavaminate synthase-like"/>
    <property type="match status" value="1"/>
</dbReference>
<proteinExistence type="inferred from homology"/>
<dbReference type="Proteomes" id="UP000038010">
    <property type="component" value="Unassembled WGS sequence"/>
</dbReference>
<dbReference type="GO" id="GO:0016706">
    <property type="term" value="F:2-oxoglutarate-dependent dioxygenase activity"/>
    <property type="evidence" value="ECO:0007669"/>
    <property type="project" value="TreeGrafter"/>
</dbReference>
<dbReference type="InterPro" id="IPR051323">
    <property type="entry name" value="AtsK-like"/>
</dbReference>
<keyword evidence="10" id="KW-1185">Reference proteome</keyword>
<dbReference type="VEuPathDB" id="FungiDB:AB675_7942"/>
<accession>A0A0N0NMZ0</accession>
<keyword evidence="5" id="KW-0560">Oxidoreductase</keyword>
<keyword evidence="3" id="KW-0479">Metal-binding</keyword>
<name>A0A0N0NMZ0_9EURO</name>
<gene>
    <name evidence="9" type="ORF">AB675_7942</name>
</gene>
<evidence type="ECO:0000259" key="8">
    <source>
        <dbReference type="Pfam" id="PF02668"/>
    </source>
</evidence>
<dbReference type="RefSeq" id="XP_018000974.1">
    <property type="nucleotide sequence ID" value="XM_018148349.1"/>
</dbReference>
<dbReference type="STRING" id="1664694.A0A0N0NMZ0"/>
<evidence type="ECO:0000256" key="6">
    <source>
        <dbReference type="ARBA" id="ARBA00023004"/>
    </source>
</evidence>
<evidence type="ECO:0000256" key="4">
    <source>
        <dbReference type="ARBA" id="ARBA00022964"/>
    </source>
</evidence>
<dbReference type="SUPFAM" id="SSF51197">
    <property type="entry name" value="Clavaminate synthase-like"/>
    <property type="match status" value="1"/>
</dbReference>
<dbReference type="PANTHER" id="PTHR30468:SF1">
    <property type="entry name" value="ALPHA-KETOGLUTARATE-DEPENDENT SULFONATE DIOXYGENASE"/>
    <property type="match status" value="1"/>
</dbReference>
<comment type="cofactor">
    <cofactor evidence="1">
        <name>Fe(2+)</name>
        <dbReference type="ChEBI" id="CHEBI:29033"/>
    </cofactor>
</comment>
<evidence type="ECO:0000256" key="3">
    <source>
        <dbReference type="ARBA" id="ARBA00022723"/>
    </source>
</evidence>
<feature type="region of interest" description="Disordered" evidence="7">
    <location>
        <begin position="165"/>
        <end position="198"/>
    </location>
</feature>
<comment type="similarity">
    <text evidence="2">Belongs to the TfdA dioxygenase family.</text>
</comment>
<dbReference type="GO" id="GO:0005737">
    <property type="term" value="C:cytoplasm"/>
    <property type="evidence" value="ECO:0007669"/>
    <property type="project" value="TreeGrafter"/>
</dbReference>
<dbReference type="AlphaFoldDB" id="A0A0N0NMZ0"/>
<dbReference type="Pfam" id="PF02668">
    <property type="entry name" value="TauD"/>
    <property type="match status" value="1"/>
</dbReference>
<dbReference type="GO" id="GO:0046872">
    <property type="term" value="F:metal ion binding"/>
    <property type="evidence" value="ECO:0007669"/>
    <property type="project" value="UniProtKB-KW"/>
</dbReference>
<comment type="caution">
    <text evidence="9">The sequence shown here is derived from an EMBL/GenBank/DDBJ whole genome shotgun (WGS) entry which is preliminary data.</text>
</comment>
<keyword evidence="6" id="KW-0408">Iron</keyword>
<keyword evidence="4 9" id="KW-0223">Dioxygenase</keyword>
<reference evidence="9 10" key="1">
    <citation type="submission" date="2015-06" db="EMBL/GenBank/DDBJ databases">
        <title>Draft genome of the ant-associated black yeast Phialophora attae CBS 131958.</title>
        <authorList>
            <person name="Moreno L.F."/>
            <person name="Stielow B.J."/>
            <person name="de Hoog S."/>
            <person name="Vicente V.A."/>
            <person name="Weiss V.A."/>
            <person name="de Vries M."/>
            <person name="Cruz L.M."/>
            <person name="Souza E.M."/>
        </authorList>
    </citation>
    <scope>NUCLEOTIDE SEQUENCE [LARGE SCALE GENOMIC DNA]</scope>
    <source>
        <strain evidence="9 10">CBS 131958</strain>
    </source>
</reference>
<dbReference type="PANTHER" id="PTHR30468">
    <property type="entry name" value="ALPHA-KETOGLUTARATE-DEPENDENT SULFONATE DIOXYGENASE"/>
    <property type="match status" value="1"/>
</dbReference>
<dbReference type="OrthoDB" id="10257314at2759"/>
<sequence>MRSIRPYASATTQSPSLSITPVSGSLGAIINDVDISQTLSPTTIAAIRATFLDHGVIFFRQPKPLSPSAFLRFATCFGQPQRYPMVRGLDEHPEIIKVLKLRHETTNFGGIWHADTTYLPSPPLGTLLMAEEIPIRGGGDTLFANQYLAYETLSTGLQQTLSNLRGVSTSSKADASKTREDRIKDSAPSSAPEVFSATHPAVRTHPETGRKSLYVNVAHTSHFDGWTEAESAPLLKFLHEWQTKPEFTCRFKWEVGSLAFWDNRCVLHNPINDYQGEKREMMRITLAGDVPV</sequence>
<dbReference type="GO" id="GO:0006790">
    <property type="term" value="P:sulfur compound metabolic process"/>
    <property type="evidence" value="ECO:0007669"/>
    <property type="project" value="TreeGrafter"/>
</dbReference>
<evidence type="ECO:0000313" key="10">
    <source>
        <dbReference type="Proteomes" id="UP000038010"/>
    </source>
</evidence>
<dbReference type="InterPro" id="IPR042098">
    <property type="entry name" value="TauD-like_sf"/>
</dbReference>
<evidence type="ECO:0000313" key="9">
    <source>
        <dbReference type="EMBL" id="KPI41011.1"/>
    </source>
</evidence>